<dbReference type="GO" id="GO:0005524">
    <property type="term" value="F:ATP binding"/>
    <property type="evidence" value="ECO:0007669"/>
    <property type="project" value="UniProtKB-KW"/>
</dbReference>
<keyword evidence="8" id="KW-0863">Zinc-finger</keyword>
<protein>
    <recommendedName>
        <fullName evidence="15">UvrABC system protein A</fullName>
    </recommendedName>
    <alternativeName>
        <fullName evidence="16">Excinuclease ABC subunit A</fullName>
    </alternativeName>
</protein>
<evidence type="ECO:0000256" key="8">
    <source>
        <dbReference type="ARBA" id="ARBA00022771"/>
    </source>
</evidence>
<dbReference type="InterPro" id="IPR041552">
    <property type="entry name" value="UvrA_DNA-bd"/>
</dbReference>
<dbReference type="Proteomes" id="UP000295735">
    <property type="component" value="Unassembled WGS sequence"/>
</dbReference>
<gene>
    <name evidence="18" type="ORF">ERX35_000040</name>
</gene>
<dbReference type="InterPro" id="IPR017871">
    <property type="entry name" value="ABC_transporter-like_CS"/>
</dbReference>
<keyword evidence="12" id="KW-0238">DNA-binding</keyword>
<evidence type="ECO:0000313" key="19">
    <source>
        <dbReference type="Proteomes" id="UP000295735"/>
    </source>
</evidence>
<evidence type="ECO:0000256" key="7">
    <source>
        <dbReference type="ARBA" id="ARBA00022769"/>
    </source>
</evidence>
<evidence type="ECO:0000256" key="13">
    <source>
        <dbReference type="ARBA" id="ARBA00023204"/>
    </source>
</evidence>
<keyword evidence="9" id="KW-0862">Zinc</keyword>
<evidence type="ECO:0000256" key="6">
    <source>
        <dbReference type="ARBA" id="ARBA00022763"/>
    </source>
</evidence>
<dbReference type="PANTHER" id="PTHR43152:SF3">
    <property type="entry name" value="UVRABC SYSTEM PROTEIN A"/>
    <property type="match status" value="1"/>
</dbReference>
<evidence type="ECO:0000256" key="12">
    <source>
        <dbReference type="ARBA" id="ARBA00023125"/>
    </source>
</evidence>
<keyword evidence="10 18" id="KW-0067">ATP-binding</keyword>
<dbReference type="EMBL" id="SCWC02000001">
    <property type="protein sequence ID" value="KAA1042308.1"/>
    <property type="molecule type" value="Genomic_DNA"/>
</dbReference>
<dbReference type="InterPro" id="IPR003593">
    <property type="entry name" value="AAA+_ATPase"/>
</dbReference>
<dbReference type="SUPFAM" id="SSF52540">
    <property type="entry name" value="P-loop containing nucleoside triphosphate hydrolases"/>
    <property type="match status" value="2"/>
</dbReference>
<accession>A0ABQ6RAW1</accession>
<dbReference type="InterPro" id="IPR003439">
    <property type="entry name" value="ABC_transporter-like_ATP-bd"/>
</dbReference>
<evidence type="ECO:0000256" key="9">
    <source>
        <dbReference type="ARBA" id="ARBA00022833"/>
    </source>
</evidence>
<comment type="caution">
    <text evidence="18">The sequence shown here is derived from an EMBL/GenBank/DDBJ whole genome shotgun (WGS) entry which is preliminary data.</text>
</comment>
<evidence type="ECO:0000256" key="14">
    <source>
        <dbReference type="ARBA" id="ARBA00038000"/>
    </source>
</evidence>
<name>A0ABQ6RAW1_9STAP</name>
<organism evidence="18 19">
    <name type="scientific">Macrococcus equipercicus</name>
    <dbReference type="NCBI Taxonomy" id="69967"/>
    <lineage>
        <taxon>Bacteria</taxon>
        <taxon>Bacillati</taxon>
        <taxon>Bacillota</taxon>
        <taxon>Bacilli</taxon>
        <taxon>Bacillales</taxon>
        <taxon>Staphylococcaceae</taxon>
        <taxon>Macrococcus</taxon>
    </lineage>
</organism>
<evidence type="ECO:0000313" key="18">
    <source>
        <dbReference type="EMBL" id="KAA1042308.1"/>
    </source>
</evidence>
<dbReference type="Gene3D" id="3.40.50.300">
    <property type="entry name" value="P-loop containing nucleotide triphosphate hydrolases"/>
    <property type="match status" value="2"/>
</dbReference>
<sequence>MVNIMQNEIIIRGARENNLKNLNINIPLYKSTVVAGMSGSGKSSLVYNVIYQESQRAFLENLPIQTIGSLIKTPANVDSIKNLPAAFSVSQTSFNRNPRSTLGTFTDISNYLRSLFSILINSMNQENYRDNDFSFNNPKACCAKCNGTGLEYVADLNSIIGDKNNTLNEGVLPYFNSSKKTGEFELLKSYCNDNDIPMDIPFVNLSKKQVEQLLYSEDHKEYNIRFKNAKGKYRTKKSSFTGAYNLVVQSLNDINKSSVYKNIKPYIKLSECSNCNGLRLNNHLLELKILNKNISEVERLNLNELLEWLKNVNEKFMDDNINKLINLIQNKLNPLIEMKLNYLFLDRIIPTLSGGELQRVRLSNQLNNPLIGVMYIFDEPCKGLHKNDIPYLINAFKKLVSKNNTLISIEHNEKFITEMDNVIYMGPSGGYKGGKLLSYEEFYDLNNNPMKKYNKRKFKGFIKYENINANNLSNFKCSLPTRGLTALVGVSGSGKSTLMSMMYDKFRSNDFILKDVSDSEKINQIYILNQQPIHNNKKSKVVTYLEVFDHTRHIYATLEEAKKRDFDISHFSFNSSKGNCNHCGGMGEIQIEMSYLEDIYIKCDRCNGSGYNSKVLEIQYKGLNIADFLNTEVDKLIEIISSKSILYKKLSVLSELGMGYIKLNQASQSLSGGEAQRIKLAKVLGKSKKENVAYLLDEPTTGLNKKDIDRLSGVLHTISKHNQVVVIEHNETFIENTVDYLIDLGLKANTNIEGQALEGHYSDIINKSSIN</sequence>
<evidence type="ECO:0000256" key="5">
    <source>
        <dbReference type="ARBA" id="ARBA00022741"/>
    </source>
</evidence>
<keyword evidence="5" id="KW-0547">Nucleotide-binding</keyword>
<evidence type="ECO:0000256" key="15">
    <source>
        <dbReference type="ARBA" id="ARBA00039316"/>
    </source>
</evidence>
<evidence type="ECO:0000259" key="17">
    <source>
        <dbReference type="SMART" id="SM00382"/>
    </source>
</evidence>
<keyword evidence="2" id="KW-0963">Cytoplasm</keyword>
<keyword evidence="19" id="KW-1185">Reference proteome</keyword>
<keyword evidence="13" id="KW-0234">DNA repair</keyword>
<dbReference type="Pfam" id="PF00005">
    <property type="entry name" value="ABC_tran"/>
    <property type="match status" value="1"/>
</dbReference>
<keyword evidence="11" id="KW-0267">Excision nuclease</keyword>
<evidence type="ECO:0000256" key="10">
    <source>
        <dbReference type="ARBA" id="ARBA00022840"/>
    </source>
</evidence>
<dbReference type="Pfam" id="PF17755">
    <property type="entry name" value="UvrA_DNA-bind"/>
    <property type="match status" value="1"/>
</dbReference>
<keyword evidence="3" id="KW-0479">Metal-binding</keyword>
<evidence type="ECO:0000256" key="4">
    <source>
        <dbReference type="ARBA" id="ARBA00022737"/>
    </source>
</evidence>
<comment type="subcellular location">
    <subcellularLocation>
        <location evidence="1">Cytoplasm</location>
    </subcellularLocation>
</comment>
<keyword evidence="4" id="KW-0677">Repeat</keyword>
<comment type="similarity">
    <text evidence="14">Belongs to the ABC transporter superfamily. UvrA family.</text>
</comment>
<evidence type="ECO:0000256" key="3">
    <source>
        <dbReference type="ARBA" id="ARBA00022723"/>
    </source>
</evidence>
<evidence type="ECO:0000256" key="11">
    <source>
        <dbReference type="ARBA" id="ARBA00022881"/>
    </source>
</evidence>
<dbReference type="Gene3D" id="1.10.8.280">
    <property type="entry name" value="ABC transporter ATPase domain-like"/>
    <property type="match status" value="1"/>
</dbReference>
<dbReference type="PROSITE" id="PS00211">
    <property type="entry name" value="ABC_TRANSPORTER_1"/>
    <property type="match status" value="2"/>
</dbReference>
<feature type="domain" description="AAA+ ATPase" evidence="17">
    <location>
        <begin position="481"/>
        <end position="748"/>
    </location>
</feature>
<dbReference type="SMART" id="SM00382">
    <property type="entry name" value="AAA"/>
    <property type="match status" value="1"/>
</dbReference>
<reference evidence="18 19" key="1">
    <citation type="submission" date="2019-09" db="EMBL/GenBank/DDBJ databases">
        <authorList>
            <person name="Mazhar S."/>
            <person name="Altermann E."/>
            <person name="Hill C."/>
            <person name="Mcauliffe O."/>
        </authorList>
    </citation>
    <scope>NUCLEOTIDE SEQUENCE [LARGE SCALE GENOMIC DNA]</scope>
    <source>
        <strain evidence="18 19">ATCC 51831</strain>
    </source>
</reference>
<dbReference type="InterPro" id="IPR027417">
    <property type="entry name" value="P-loop_NTPase"/>
</dbReference>
<evidence type="ECO:0000256" key="16">
    <source>
        <dbReference type="ARBA" id="ARBA00042156"/>
    </source>
</evidence>
<proteinExistence type="inferred from homology"/>
<keyword evidence="7" id="KW-0228">DNA excision</keyword>
<dbReference type="Gene3D" id="1.20.1580.10">
    <property type="entry name" value="ABC transporter ATPase like domain"/>
    <property type="match status" value="2"/>
</dbReference>
<dbReference type="PANTHER" id="PTHR43152">
    <property type="entry name" value="UVRABC SYSTEM PROTEIN A"/>
    <property type="match status" value="1"/>
</dbReference>
<keyword evidence="6" id="KW-0227">DNA damage</keyword>
<evidence type="ECO:0000256" key="2">
    <source>
        <dbReference type="ARBA" id="ARBA00022490"/>
    </source>
</evidence>
<evidence type="ECO:0000256" key="1">
    <source>
        <dbReference type="ARBA" id="ARBA00004496"/>
    </source>
</evidence>